<dbReference type="AlphaFoldDB" id="A0A9P5RT89"/>
<accession>A0A9P5RT89</accession>
<feature type="non-terminal residue" evidence="1">
    <location>
        <position position="193"/>
    </location>
</feature>
<gene>
    <name evidence="1" type="ORF">BG015_001417</name>
</gene>
<keyword evidence="2" id="KW-1185">Reference proteome</keyword>
<evidence type="ECO:0000313" key="2">
    <source>
        <dbReference type="Proteomes" id="UP000748756"/>
    </source>
</evidence>
<evidence type="ECO:0000313" key="1">
    <source>
        <dbReference type="EMBL" id="KAF9141054.1"/>
    </source>
</evidence>
<dbReference type="InterPro" id="IPR015915">
    <property type="entry name" value="Kelch-typ_b-propeller"/>
</dbReference>
<reference evidence="1" key="1">
    <citation type="journal article" date="2020" name="Fungal Divers.">
        <title>Resolving the Mortierellaceae phylogeny through synthesis of multi-gene phylogenetics and phylogenomics.</title>
        <authorList>
            <person name="Vandepol N."/>
            <person name="Liber J."/>
            <person name="Desiro A."/>
            <person name="Na H."/>
            <person name="Kennedy M."/>
            <person name="Barry K."/>
            <person name="Grigoriev I.V."/>
            <person name="Miller A.N."/>
            <person name="O'Donnell K."/>
            <person name="Stajich J.E."/>
            <person name="Bonito G."/>
        </authorList>
    </citation>
    <scope>NUCLEOTIDE SEQUENCE</scope>
    <source>
        <strain evidence="1">NRRL 6426</strain>
    </source>
</reference>
<comment type="caution">
    <text evidence="1">The sequence shown here is derived from an EMBL/GenBank/DDBJ whole genome shotgun (WGS) entry which is preliminary data.</text>
</comment>
<dbReference type="Proteomes" id="UP000748756">
    <property type="component" value="Unassembled WGS sequence"/>
</dbReference>
<name>A0A9P5RT89_9FUNG</name>
<dbReference type="InterPro" id="IPR011043">
    <property type="entry name" value="Gal_Oxase/kelch_b-propeller"/>
</dbReference>
<organism evidence="1 2">
    <name type="scientific">Linnemannia schmuckeri</name>
    <dbReference type="NCBI Taxonomy" id="64567"/>
    <lineage>
        <taxon>Eukaryota</taxon>
        <taxon>Fungi</taxon>
        <taxon>Fungi incertae sedis</taxon>
        <taxon>Mucoromycota</taxon>
        <taxon>Mortierellomycotina</taxon>
        <taxon>Mortierellomycetes</taxon>
        <taxon>Mortierellales</taxon>
        <taxon>Mortierellaceae</taxon>
        <taxon>Linnemannia</taxon>
    </lineage>
</organism>
<dbReference type="SUPFAM" id="SSF50965">
    <property type="entry name" value="Galactose oxidase, central domain"/>
    <property type="match status" value="1"/>
</dbReference>
<protein>
    <recommendedName>
        <fullName evidence="3">Kelch repeat protein</fullName>
    </recommendedName>
</protein>
<dbReference type="OrthoDB" id="432528at2759"/>
<evidence type="ECO:0008006" key="3">
    <source>
        <dbReference type="Google" id="ProtNLM"/>
    </source>
</evidence>
<sequence length="193" mass="21215">MAYATVDENTFYVHGGIRHQSLGGPMTQFYALDLTQNWDTSNPPWRELAPAPYGSHSKHFITIPPDHQTLTIWSTGSLYSVFNYSIADAIWTRLSTTGLAIFGTGFHAATDPTNGAVYVPAAGPYSNQKMSKFSFVTGSSTLIDVPPTLVAAQDGYSFAWCQTRKSFILFTGNTSTPKLFFEYLPSTGQWGTM</sequence>
<dbReference type="EMBL" id="JAAAUQ010001255">
    <property type="protein sequence ID" value="KAF9141054.1"/>
    <property type="molecule type" value="Genomic_DNA"/>
</dbReference>
<proteinExistence type="predicted"/>
<dbReference type="Gene3D" id="2.120.10.80">
    <property type="entry name" value="Kelch-type beta propeller"/>
    <property type="match status" value="1"/>
</dbReference>